<accession>A0A9P3B579</accession>
<gene>
    <name evidence="1" type="ORF">Asppvi_002519</name>
</gene>
<dbReference type="AlphaFoldDB" id="A0A9P3B579"/>
<evidence type="ECO:0000313" key="2">
    <source>
        <dbReference type="Proteomes" id="UP001043456"/>
    </source>
</evidence>
<dbReference type="OrthoDB" id="4437776at2759"/>
<dbReference type="RefSeq" id="XP_043154436.1">
    <property type="nucleotide sequence ID" value="XM_043298501.1"/>
</dbReference>
<name>A0A9P3B579_9EURO</name>
<reference evidence="1 2" key="1">
    <citation type="submission" date="2018-10" db="EMBL/GenBank/DDBJ databases">
        <title>Pan-genome distribution and transcriptional activeness of fungal secondary metabolism genes in Aspergillus section Fumigati.</title>
        <authorList>
            <person name="Takahashi H."/>
            <person name="Umemura M."/>
            <person name="Ninomiya A."/>
            <person name="Kusuya Y."/>
            <person name="Urayama S."/>
            <person name="Shimizu M."/>
            <person name="Watanabe A."/>
            <person name="Kamei K."/>
            <person name="Yaguchi T."/>
            <person name="Hagiwara D."/>
        </authorList>
    </citation>
    <scope>NUCLEOTIDE SEQUENCE [LARGE SCALE GENOMIC DNA]</scope>
    <source>
        <strain evidence="1 2">IFM 55266</strain>
    </source>
</reference>
<sequence length="274" mass="31115">MERLFSDGEDDLFTADTLTTWYVHVPLSSGYAHDKVILFDAICSAIQAGRCEIYSSHNLENTISGFIIEVQARYSDPGAIRRTAYRIAQRQLEFHRMEMHSRTQTRLAEKCLASLSLEDAGGNPHFPINPLETHPKRNPTQTNEPTSKMGLLELIQYLRGEEPTGYTWYVHFPLYGGPLTQSEILHTAIQELRDKKTTLWSSQREAPNEGILMKVIVADNRVEEVLKAAGTVLERRLQDAKVSLERILQKDNDRRADNYVTKLTNDLAALSRDG</sequence>
<dbReference type="EMBL" id="BHVY01000002">
    <property type="protein sequence ID" value="GIJ83689.1"/>
    <property type="molecule type" value="Genomic_DNA"/>
</dbReference>
<keyword evidence="2" id="KW-1185">Reference proteome</keyword>
<evidence type="ECO:0000313" key="1">
    <source>
        <dbReference type="EMBL" id="GIJ83689.1"/>
    </source>
</evidence>
<organism evidence="1 2">
    <name type="scientific">Aspergillus pseudoviridinutans</name>
    <dbReference type="NCBI Taxonomy" id="1517512"/>
    <lineage>
        <taxon>Eukaryota</taxon>
        <taxon>Fungi</taxon>
        <taxon>Dikarya</taxon>
        <taxon>Ascomycota</taxon>
        <taxon>Pezizomycotina</taxon>
        <taxon>Eurotiomycetes</taxon>
        <taxon>Eurotiomycetidae</taxon>
        <taxon>Eurotiales</taxon>
        <taxon>Aspergillaceae</taxon>
        <taxon>Aspergillus</taxon>
        <taxon>Aspergillus subgen. Fumigati</taxon>
    </lineage>
</organism>
<proteinExistence type="predicted"/>
<comment type="caution">
    <text evidence="1">The sequence shown here is derived from an EMBL/GenBank/DDBJ whole genome shotgun (WGS) entry which is preliminary data.</text>
</comment>
<dbReference type="Proteomes" id="UP001043456">
    <property type="component" value="Unassembled WGS sequence"/>
</dbReference>
<protein>
    <submittedName>
        <fullName evidence="1">Uncharacterized protein</fullName>
    </submittedName>
</protein>
<dbReference type="GeneID" id="67001131"/>